<dbReference type="Proteomes" id="UP000184356">
    <property type="component" value="Unassembled WGS sequence"/>
</dbReference>
<evidence type="ECO:0000256" key="2">
    <source>
        <dbReference type="SAM" id="MobiDB-lite"/>
    </source>
</evidence>
<evidence type="ECO:0000259" key="3">
    <source>
        <dbReference type="Pfam" id="PF07859"/>
    </source>
</evidence>
<dbReference type="GeneID" id="63764268"/>
<evidence type="ECO:0000313" key="5">
    <source>
        <dbReference type="Proteomes" id="UP000184356"/>
    </source>
</evidence>
<dbReference type="OrthoDB" id="408631at2759"/>
<dbReference type="VEuPathDB" id="FungiDB:ASPSYDRAFT_50980"/>
<sequence>MTSSSQLLKRSESRPITPYNARSSGVSGVVGCTSPQTFYTPSSKMPLSYDAEYIKNAEPVLAAITSAFKTPVHDALALRAGLAAILDPFTGSIPDIPGIETTIHKVPSADGHIFSLYQVAPAPARTDGAPPGPAILHAHGGGFIHGDGREWAKVCAIRVQETGIPFFTVDYRLTPESKFPAAIDDVYAALKWIHEHAEEFGIDRARIAVMGESAGGNLAAAVSLMARDRALDPPLAKQILVYPMLDDRNTVPDPEMAPFATWNYDNNITAATAYIGPDRVGKEGVSPYAAPARATSLENLPPMYIDVGGLDIFRDECIAYAGKAAAANVNVELHVYPGVPHLFEPGGMGTAVVERAAANRLAAMKSF</sequence>
<keyword evidence="5" id="KW-1185">Reference proteome</keyword>
<feature type="region of interest" description="Disordered" evidence="2">
    <location>
        <begin position="1"/>
        <end position="27"/>
    </location>
</feature>
<accession>A0A1L9T258</accession>
<dbReference type="SUPFAM" id="SSF53474">
    <property type="entry name" value="alpha/beta-Hydrolases"/>
    <property type="match status" value="1"/>
</dbReference>
<dbReference type="InterPro" id="IPR013094">
    <property type="entry name" value="AB_hydrolase_3"/>
</dbReference>
<dbReference type="STRING" id="1036612.A0A1L9T258"/>
<gene>
    <name evidence="4" type="ORF">ASPSYDRAFT_50980</name>
</gene>
<reference evidence="5" key="1">
    <citation type="journal article" date="2017" name="Genome Biol.">
        <title>Comparative genomics reveals high biological diversity and specific adaptations in the industrially and medically important fungal genus Aspergillus.</title>
        <authorList>
            <person name="de Vries R.P."/>
            <person name="Riley R."/>
            <person name="Wiebenga A."/>
            <person name="Aguilar-Osorio G."/>
            <person name="Amillis S."/>
            <person name="Uchima C.A."/>
            <person name="Anderluh G."/>
            <person name="Asadollahi M."/>
            <person name="Askin M."/>
            <person name="Barry K."/>
            <person name="Battaglia E."/>
            <person name="Bayram O."/>
            <person name="Benocci T."/>
            <person name="Braus-Stromeyer S.A."/>
            <person name="Caldana C."/>
            <person name="Canovas D."/>
            <person name="Cerqueira G.C."/>
            <person name="Chen F."/>
            <person name="Chen W."/>
            <person name="Choi C."/>
            <person name="Clum A."/>
            <person name="Dos Santos R.A."/>
            <person name="Damasio A.R."/>
            <person name="Diallinas G."/>
            <person name="Emri T."/>
            <person name="Fekete E."/>
            <person name="Flipphi M."/>
            <person name="Freyberg S."/>
            <person name="Gallo A."/>
            <person name="Gournas C."/>
            <person name="Habgood R."/>
            <person name="Hainaut M."/>
            <person name="Harispe M.L."/>
            <person name="Henrissat B."/>
            <person name="Hilden K.S."/>
            <person name="Hope R."/>
            <person name="Hossain A."/>
            <person name="Karabika E."/>
            <person name="Karaffa L."/>
            <person name="Karanyi Z."/>
            <person name="Krasevec N."/>
            <person name="Kuo A."/>
            <person name="Kusch H."/>
            <person name="LaButti K."/>
            <person name="Lagendijk E.L."/>
            <person name="Lapidus A."/>
            <person name="Levasseur A."/>
            <person name="Lindquist E."/>
            <person name="Lipzen A."/>
            <person name="Logrieco A.F."/>
            <person name="MacCabe A."/>
            <person name="Maekelae M.R."/>
            <person name="Malavazi I."/>
            <person name="Melin P."/>
            <person name="Meyer V."/>
            <person name="Mielnichuk N."/>
            <person name="Miskei M."/>
            <person name="Molnar A.P."/>
            <person name="Mule G."/>
            <person name="Ngan C.Y."/>
            <person name="Orejas M."/>
            <person name="Orosz E."/>
            <person name="Ouedraogo J.P."/>
            <person name="Overkamp K.M."/>
            <person name="Park H.-S."/>
            <person name="Perrone G."/>
            <person name="Piumi F."/>
            <person name="Punt P.J."/>
            <person name="Ram A.F."/>
            <person name="Ramon A."/>
            <person name="Rauscher S."/>
            <person name="Record E."/>
            <person name="Riano-Pachon D.M."/>
            <person name="Robert V."/>
            <person name="Roehrig J."/>
            <person name="Ruller R."/>
            <person name="Salamov A."/>
            <person name="Salih N.S."/>
            <person name="Samson R.A."/>
            <person name="Sandor E."/>
            <person name="Sanguinetti M."/>
            <person name="Schuetze T."/>
            <person name="Sepcic K."/>
            <person name="Shelest E."/>
            <person name="Sherlock G."/>
            <person name="Sophianopoulou V."/>
            <person name="Squina F.M."/>
            <person name="Sun H."/>
            <person name="Susca A."/>
            <person name="Todd R.B."/>
            <person name="Tsang A."/>
            <person name="Unkles S.E."/>
            <person name="van de Wiele N."/>
            <person name="van Rossen-Uffink D."/>
            <person name="Oliveira J.V."/>
            <person name="Vesth T.C."/>
            <person name="Visser J."/>
            <person name="Yu J.-H."/>
            <person name="Zhou M."/>
            <person name="Andersen M.R."/>
            <person name="Archer D.B."/>
            <person name="Baker S.E."/>
            <person name="Benoit I."/>
            <person name="Brakhage A.A."/>
            <person name="Braus G.H."/>
            <person name="Fischer R."/>
            <person name="Frisvad J.C."/>
            <person name="Goldman G.H."/>
            <person name="Houbraken J."/>
            <person name="Oakley B."/>
            <person name="Pocsi I."/>
            <person name="Scazzocchio C."/>
            <person name="Seiboth B."/>
            <person name="vanKuyk P.A."/>
            <person name="Wortman J."/>
            <person name="Dyer P.S."/>
            <person name="Grigoriev I.V."/>
        </authorList>
    </citation>
    <scope>NUCLEOTIDE SEQUENCE [LARGE SCALE GENOMIC DNA]</scope>
    <source>
        <strain evidence="5">CBS 593.65</strain>
    </source>
</reference>
<dbReference type="EMBL" id="KV878597">
    <property type="protein sequence ID" value="OJJ53475.1"/>
    <property type="molecule type" value="Genomic_DNA"/>
</dbReference>
<dbReference type="RefSeq" id="XP_040697281.1">
    <property type="nucleotide sequence ID" value="XM_040848195.1"/>
</dbReference>
<dbReference type="PANTHER" id="PTHR48081:SF8">
    <property type="entry name" value="ALPHA_BETA HYDROLASE FOLD-3 DOMAIN-CONTAINING PROTEIN-RELATED"/>
    <property type="match status" value="1"/>
</dbReference>
<dbReference type="InterPro" id="IPR050300">
    <property type="entry name" value="GDXG_lipolytic_enzyme"/>
</dbReference>
<protein>
    <recommendedName>
        <fullName evidence="3">Alpha/beta hydrolase fold-3 domain-containing protein</fullName>
    </recommendedName>
</protein>
<dbReference type="AlphaFoldDB" id="A0A1L9T258"/>
<evidence type="ECO:0000313" key="4">
    <source>
        <dbReference type="EMBL" id="OJJ53475.1"/>
    </source>
</evidence>
<dbReference type="Pfam" id="PF07859">
    <property type="entry name" value="Abhydrolase_3"/>
    <property type="match status" value="1"/>
</dbReference>
<keyword evidence="1" id="KW-0378">Hydrolase</keyword>
<dbReference type="PANTHER" id="PTHR48081">
    <property type="entry name" value="AB HYDROLASE SUPERFAMILY PROTEIN C4A8.06C"/>
    <property type="match status" value="1"/>
</dbReference>
<dbReference type="InterPro" id="IPR029058">
    <property type="entry name" value="AB_hydrolase_fold"/>
</dbReference>
<organism evidence="4 5">
    <name type="scientific">Aspergillus sydowii CBS 593.65</name>
    <dbReference type="NCBI Taxonomy" id="1036612"/>
    <lineage>
        <taxon>Eukaryota</taxon>
        <taxon>Fungi</taxon>
        <taxon>Dikarya</taxon>
        <taxon>Ascomycota</taxon>
        <taxon>Pezizomycotina</taxon>
        <taxon>Eurotiomycetes</taxon>
        <taxon>Eurotiomycetidae</taxon>
        <taxon>Eurotiales</taxon>
        <taxon>Aspergillaceae</taxon>
        <taxon>Aspergillus</taxon>
        <taxon>Aspergillus subgen. Nidulantes</taxon>
    </lineage>
</organism>
<name>A0A1L9T258_9EURO</name>
<dbReference type="Gene3D" id="3.40.50.1820">
    <property type="entry name" value="alpha/beta hydrolase"/>
    <property type="match status" value="1"/>
</dbReference>
<evidence type="ECO:0000256" key="1">
    <source>
        <dbReference type="ARBA" id="ARBA00022801"/>
    </source>
</evidence>
<proteinExistence type="predicted"/>
<dbReference type="GO" id="GO:0016787">
    <property type="term" value="F:hydrolase activity"/>
    <property type="evidence" value="ECO:0007669"/>
    <property type="project" value="UniProtKB-KW"/>
</dbReference>
<feature type="domain" description="Alpha/beta hydrolase fold-3" evidence="3">
    <location>
        <begin position="135"/>
        <end position="343"/>
    </location>
</feature>